<name>A0A9E6Y2F5_9ACTN</name>
<dbReference type="SUPFAM" id="SSF74650">
    <property type="entry name" value="Galactose mutarotase-like"/>
    <property type="match status" value="1"/>
</dbReference>
<dbReference type="KEGG" id="sbae:DSM104329_04711"/>
<dbReference type="GO" id="GO:0016853">
    <property type="term" value="F:isomerase activity"/>
    <property type="evidence" value="ECO:0007669"/>
    <property type="project" value="InterPro"/>
</dbReference>
<dbReference type="GO" id="GO:0030246">
    <property type="term" value="F:carbohydrate binding"/>
    <property type="evidence" value="ECO:0007669"/>
    <property type="project" value="InterPro"/>
</dbReference>
<dbReference type="InterPro" id="IPR008183">
    <property type="entry name" value="Aldose_1/G6P_1-epimerase"/>
</dbReference>
<evidence type="ECO:0000313" key="1">
    <source>
        <dbReference type="EMBL" id="UGS38287.1"/>
    </source>
</evidence>
<dbReference type="GO" id="GO:0005975">
    <property type="term" value="P:carbohydrate metabolic process"/>
    <property type="evidence" value="ECO:0007669"/>
    <property type="project" value="InterPro"/>
</dbReference>
<evidence type="ECO:0008006" key="3">
    <source>
        <dbReference type="Google" id="ProtNLM"/>
    </source>
</evidence>
<dbReference type="Pfam" id="PF01263">
    <property type="entry name" value="Aldose_epim"/>
    <property type="match status" value="1"/>
</dbReference>
<reference evidence="1" key="1">
    <citation type="journal article" date="2022" name="Int. J. Syst. Evol. Microbiol.">
        <title>Pseudomonas aegrilactucae sp. nov. and Pseudomonas morbosilactucae sp. nov., pathogens causing bacterial rot of lettuce in Japan.</title>
        <authorList>
            <person name="Sawada H."/>
            <person name="Fujikawa T."/>
            <person name="Satou M."/>
        </authorList>
    </citation>
    <scope>NUCLEOTIDE SEQUENCE</scope>
    <source>
        <strain evidence="1">0166_1</strain>
    </source>
</reference>
<gene>
    <name evidence="1" type="ORF">DSM104329_04711</name>
</gene>
<organism evidence="1 2">
    <name type="scientific">Capillimicrobium parvum</name>
    <dbReference type="NCBI Taxonomy" id="2884022"/>
    <lineage>
        <taxon>Bacteria</taxon>
        <taxon>Bacillati</taxon>
        <taxon>Actinomycetota</taxon>
        <taxon>Thermoleophilia</taxon>
        <taxon>Solirubrobacterales</taxon>
        <taxon>Capillimicrobiaceae</taxon>
        <taxon>Capillimicrobium</taxon>
    </lineage>
</organism>
<sequence>MIRTMVTLRAGQLEAEVAPETGMVVGSLRRDGRELLGVRGGLAAYREKGSTFGVPLLYPFANRLSEVRSARIDASQARRDPSGLPIHGLPAARAPWQVVEQSARRLRAELSWTDPAFPPQHRVEVLHELTGSALHVTTTVEGHDVPVAFGWHPYLELDRARTTVQIPAMRRHLLDDRGLPTGATEDAPPFYGPLGDRTYDDLFEAPAAPFRAGDLLVRFGEGVRWAQVFAPAAEQLIAFEPMAAPTNALVSGDDLPTSPYTLRFSLELA</sequence>
<keyword evidence="2" id="KW-1185">Reference proteome</keyword>
<dbReference type="Proteomes" id="UP001162834">
    <property type="component" value="Chromosome"/>
</dbReference>
<dbReference type="InterPro" id="IPR014718">
    <property type="entry name" value="GH-type_carb-bd"/>
</dbReference>
<accession>A0A9E6Y2F5</accession>
<dbReference type="EMBL" id="CP087164">
    <property type="protein sequence ID" value="UGS38287.1"/>
    <property type="molecule type" value="Genomic_DNA"/>
</dbReference>
<dbReference type="Gene3D" id="2.70.98.10">
    <property type="match status" value="1"/>
</dbReference>
<evidence type="ECO:0000313" key="2">
    <source>
        <dbReference type="Proteomes" id="UP001162834"/>
    </source>
</evidence>
<proteinExistence type="predicted"/>
<dbReference type="CDD" id="cd01081">
    <property type="entry name" value="Aldose_epim"/>
    <property type="match status" value="1"/>
</dbReference>
<dbReference type="AlphaFoldDB" id="A0A9E6Y2F5"/>
<dbReference type="InterPro" id="IPR011013">
    <property type="entry name" value="Gal_mutarotase_sf_dom"/>
</dbReference>
<protein>
    <recommendedName>
        <fullName evidence="3">Aldose 1-epimerase</fullName>
    </recommendedName>
</protein>